<proteinExistence type="predicted"/>
<keyword evidence="2" id="KW-1133">Transmembrane helix</keyword>
<dbReference type="AlphaFoldDB" id="A0AAV4ZR68"/>
<feature type="transmembrane region" description="Helical" evidence="2">
    <location>
        <begin position="33"/>
        <end position="54"/>
    </location>
</feature>
<evidence type="ECO:0000256" key="1">
    <source>
        <dbReference type="SAM" id="MobiDB-lite"/>
    </source>
</evidence>
<organism evidence="3 4">
    <name type="scientific">Methylobacterium hispanicum</name>
    <dbReference type="NCBI Taxonomy" id="270350"/>
    <lineage>
        <taxon>Bacteria</taxon>
        <taxon>Pseudomonadati</taxon>
        <taxon>Pseudomonadota</taxon>
        <taxon>Alphaproteobacteria</taxon>
        <taxon>Hyphomicrobiales</taxon>
        <taxon>Methylobacteriaceae</taxon>
        <taxon>Methylobacterium</taxon>
    </lineage>
</organism>
<evidence type="ECO:0000256" key="2">
    <source>
        <dbReference type="SAM" id="Phobius"/>
    </source>
</evidence>
<gene>
    <name evidence="3" type="ORF">BHAOGJBA_4229</name>
</gene>
<feature type="region of interest" description="Disordered" evidence="1">
    <location>
        <begin position="80"/>
        <end position="115"/>
    </location>
</feature>
<keyword evidence="2" id="KW-0812">Transmembrane</keyword>
<keyword evidence="2" id="KW-0472">Membrane</keyword>
<accession>A0AAV4ZR68</accession>
<dbReference type="RefSeq" id="WP_238230841.1">
    <property type="nucleotide sequence ID" value="NZ_BPQO01000020.1"/>
</dbReference>
<dbReference type="Gene3D" id="1.10.530.10">
    <property type="match status" value="1"/>
</dbReference>
<dbReference type="EMBL" id="BPQO01000020">
    <property type="protein sequence ID" value="GJD90687.1"/>
    <property type="molecule type" value="Genomic_DNA"/>
</dbReference>
<sequence length="400" mass="41542">MKTSRKIAERYFDTPTRTFGPSGLQAGLSRLKAVAIVAGVLGGVPAATIFAAAAGEAYRDARPQAAQVLAGDRAAEAAAPVRGPASGIRGGLDGDAAARRPQGERRLELEAGAPPAMANRGRGAAYEVAGYGVPSFGAGGRARDPHVAGAASRTSSGDYLFRADPRSEPIEVGRDVVQNISAASRMVGIDPALVMALSWRSAIASEGGALPATGMRVGGMFAYGEQRFLEELVRWGGSLGLHDVVAGIRRTPRGEYVAVGHARDAVDGLRQNIHASSVLGAANAKSAAAFLADNALGRTNPADILVAIQFGSDVALSLVRARMTNPHQPMTGPLADVVAGMGLAPIDASGRTWTVTSFNEATETRLRTEMRAFASMRGMELSEQHRPVAPEGASYRPAPR</sequence>
<name>A0AAV4ZR68_9HYPH</name>
<evidence type="ECO:0000313" key="3">
    <source>
        <dbReference type="EMBL" id="GJD90687.1"/>
    </source>
</evidence>
<dbReference type="Proteomes" id="UP001055247">
    <property type="component" value="Unassembled WGS sequence"/>
</dbReference>
<reference evidence="3" key="2">
    <citation type="submission" date="2021-08" db="EMBL/GenBank/DDBJ databases">
        <authorList>
            <person name="Tani A."/>
            <person name="Ola A."/>
            <person name="Ogura Y."/>
            <person name="Katsura K."/>
            <person name="Hayashi T."/>
        </authorList>
    </citation>
    <scope>NUCLEOTIDE SEQUENCE</scope>
    <source>
        <strain evidence="3">DSM 16372</strain>
    </source>
</reference>
<feature type="region of interest" description="Disordered" evidence="1">
    <location>
        <begin position="380"/>
        <end position="400"/>
    </location>
</feature>
<feature type="compositionally biased region" description="Basic and acidic residues" evidence="1">
    <location>
        <begin position="96"/>
        <end position="109"/>
    </location>
</feature>
<comment type="caution">
    <text evidence="3">The sequence shown here is derived from an EMBL/GenBank/DDBJ whole genome shotgun (WGS) entry which is preliminary data.</text>
</comment>
<reference evidence="3" key="1">
    <citation type="journal article" date="2016" name="Front. Microbiol.">
        <title>Genome Sequence of the Piezophilic, Mesophilic Sulfate-Reducing Bacterium Desulfovibrio indicus J2T.</title>
        <authorList>
            <person name="Cao J."/>
            <person name="Maignien L."/>
            <person name="Shao Z."/>
            <person name="Alain K."/>
            <person name="Jebbar M."/>
        </authorList>
    </citation>
    <scope>NUCLEOTIDE SEQUENCE</scope>
    <source>
        <strain evidence="3">DSM 16372</strain>
    </source>
</reference>
<protein>
    <submittedName>
        <fullName evidence="3">Uncharacterized protein</fullName>
    </submittedName>
</protein>
<keyword evidence="4" id="KW-1185">Reference proteome</keyword>
<evidence type="ECO:0000313" key="4">
    <source>
        <dbReference type="Proteomes" id="UP001055247"/>
    </source>
</evidence>